<gene>
    <name evidence="2" type="ORF">Loa_00892</name>
</gene>
<keyword evidence="1" id="KW-0175">Coiled coil</keyword>
<dbReference type="Proteomes" id="UP000018838">
    <property type="component" value="Chromosome"/>
</dbReference>
<keyword evidence="3" id="KW-1185">Reference proteome</keyword>
<dbReference type="RefSeq" id="WP_025385239.1">
    <property type="nucleotide sequence ID" value="NZ_CP004006.1"/>
</dbReference>
<dbReference type="AlphaFoldDB" id="W0BDH3"/>
<sequence>MHIDTAINQMEAHSTGKILNIDLRDYESLVKQLYEETNRSNKEHILQQLENQLKEIENILLHNEQTDGRSLNLLAYTNALNQLARSSFIFP</sequence>
<reference evidence="2 3" key="1">
    <citation type="journal article" date="2013" name="Int. J. Med. Microbiol.">
        <title>Legionella oakridgensis ATCC 33761 genome sequence and phenotypic characterization reveals its replication capacity in amoebae.</title>
        <authorList>
            <person name="Brzuszkiewicz E."/>
            <person name="Schulz T."/>
            <person name="Rydzewski K."/>
            <person name="Daniel R."/>
            <person name="Gillmaier N."/>
            <person name="Dittmann C."/>
            <person name="Holland G."/>
            <person name="Schunder E."/>
            <person name="Lautner M."/>
            <person name="Eisenreich W."/>
            <person name="Luck C."/>
            <person name="Heuner K."/>
        </authorList>
    </citation>
    <scope>NUCLEOTIDE SEQUENCE [LARGE SCALE GENOMIC DNA]</scope>
    <source>
        <strain>OR-10</strain>
        <strain evidence="3">ATCC 33761</strain>
    </source>
</reference>
<evidence type="ECO:0000256" key="1">
    <source>
        <dbReference type="SAM" id="Coils"/>
    </source>
</evidence>
<dbReference type="PATRIC" id="fig|1268635.3.peg.892"/>
<accession>W0BDH3</accession>
<dbReference type="HOGENOM" id="CLU_2423311_0_0_6"/>
<dbReference type="KEGG" id="lok:Loa_00892"/>
<evidence type="ECO:0000313" key="3">
    <source>
        <dbReference type="Proteomes" id="UP000018838"/>
    </source>
</evidence>
<protein>
    <submittedName>
        <fullName evidence="2">Uncharacterized protein</fullName>
    </submittedName>
</protein>
<organism evidence="2 3">
    <name type="scientific">Legionella oakridgensis ATCC 33761 = DSM 21215</name>
    <dbReference type="NCBI Taxonomy" id="1268635"/>
    <lineage>
        <taxon>Bacteria</taxon>
        <taxon>Pseudomonadati</taxon>
        <taxon>Pseudomonadota</taxon>
        <taxon>Gammaproteobacteria</taxon>
        <taxon>Legionellales</taxon>
        <taxon>Legionellaceae</taxon>
        <taxon>Legionella</taxon>
    </lineage>
</organism>
<proteinExistence type="predicted"/>
<dbReference type="EMBL" id="CP004006">
    <property type="protein sequence ID" value="AHE66454.1"/>
    <property type="molecule type" value="Genomic_DNA"/>
</dbReference>
<dbReference type="STRING" id="1268635.Loa_00892"/>
<feature type="coiled-coil region" evidence="1">
    <location>
        <begin position="23"/>
        <end position="66"/>
    </location>
</feature>
<name>W0BDH3_9GAMM</name>
<evidence type="ECO:0000313" key="2">
    <source>
        <dbReference type="EMBL" id="AHE66454.1"/>
    </source>
</evidence>